<comment type="caution">
    <text evidence="2">The sequence shown here is derived from an EMBL/GenBank/DDBJ whole genome shotgun (WGS) entry which is preliminary data.</text>
</comment>
<evidence type="ECO:0000259" key="1">
    <source>
        <dbReference type="PROSITE" id="PS50181"/>
    </source>
</evidence>
<keyword evidence="3" id="KW-1185">Reference proteome</keyword>
<dbReference type="Proteomes" id="UP000015100">
    <property type="component" value="Unassembled WGS sequence"/>
</dbReference>
<protein>
    <recommendedName>
        <fullName evidence="1">F-box domain-containing protein</fullName>
    </recommendedName>
</protein>
<dbReference type="AlphaFoldDB" id="S8AAA0"/>
<dbReference type="Pfam" id="PF00646">
    <property type="entry name" value="F-box"/>
    <property type="match status" value="1"/>
</dbReference>
<name>S8AAA0_DACHA</name>
<dbReference type="HOGENOM" id="CLU_549767_0_0_1"/>
<sequence>MDTSALRIGRLGGTGAAEGRQTGNALGLPLELWLVVLGYLHPADIKSFSTCSRRFRVISFEILFSRINLSPESLDAFENGRLQDFRKNVRHITFAGLRSTKLAQTVGLARLYTSPKTLSLLPNNRSFRLPFFLTERLGANFLTSFVYQLAQYHKDYDVPDTLQSFHVEKLRQPALESIYYPPDLVYHGFMAGVHRLRARHIVPEVGDPFDARVLFNKGKSRYHQTVYPASLTEYSIDTVYFALRDHKQIPLIQNVRLDETDSARYFDESQVSDLELVEEPDPAFSISTTHPNPYLICFSSISTLTKLRIKTGKFNVISHSEQHRATYYNVKELSFDNETAVIHEHLLNAFCQRFPNVEDLDIRAAVIQIKADLRREYVPMRDLLALDKLKKLRLPWPRPSCTTRHTPAMLFYIVCMWLEAGFTNLEEVKFARNEATPWDPAPERRVRACKVYGGVGNRTLKWREEGWVDPSGGIPSYDGPVRIDRTWLEGELEDIVQDYCW</sequence>
<dbReference type="CDD" id="cd09917">
    <property type="entry name" value="F-box_SF"/>
    <property type="match status" value="1"/>
</dbReference>
<feature type="domain" description="F-box" evidence="1">
    <location>
        <begin position="22"/>
        <end position="67"/>
    </location>
</feature>
<dbReference type="InterPro" id="IPR036047">
    <property type="entry name" value="F-box-like_dom_sf"/>
</dbReference>
<gene>
    <name evidence="2" type="ORF">H072_6379</name>
</gene>
<dbReference type="PROSITE" id="PS50181">
    <property type="entry name" value="FBOX"/>
    <property type="match status" value="1"/>
</dbReference>
<dbReference type="SUPFAM" id="SSF81383">
    <property type="entry name" value="F-box domain"/>
    <property type="match status" value="1"/>
</dbReference>
<evidence type="ECO:0000313" key="3">
    <source>
        <dbReference type="Proteomes" id="UP000015100"/>
    </source>
</evidence>
<accession>S8AAA0</accession>
<dbReference type="EMBL" id="AQGS01000443">
    <property type="protein sequence ID" value="EPS39824.1"/>
    <property type="molecule type" value="Genomic_DNA"/>
</dbReference>
<reference evidence="2 3" key="1">
    <citation type="journal article" date="2013" name="PLoS Genet.">
        <title>Genomic mechanisms accounting for the adaptation to parasitism in nematode-trapping fungi.</title>
        <authorList>
            <person name="Meerupati T."/>
            <person name="Andersson K.M."/>
            <person name="Friman E."/>
            <person name="Kumar D."/>
            <person name="Tunlid A."/>
            <person name="Ahren D."/>
        </authorList>
    </citation>
    <scope>NUCLEOTIDE SEQUENCE [LARGE SCALE GENOMIC DNA]</scope>
    <source>
        <strain evidence="2 3">CBS 200.50</strain>
    </source>
</reference>
<dbReference type="InterPro" id="IPR001810">
    <property type="entry name" value="F-box_dom"/>
</dbReference>
<organism evidence="2 3">
    <name type="scientific">Dactylellina haptotyla (strain CBS 200.50)</name>
    <name type="common">Nematode-trapping fungus</name>
    <name type="synonym">Monacrosporium haptotylum</name>
    <dbReference type="NCBI Taxonomy" id="1284197"/>
    <lineage>
        <taxon>Eukaryota</taxon>
        <taxon>Fungi</taxon>
        <taxon>Dikarya</taxon>
        <taxon>Ascomycota</taxon>
        <taxon>Pezizomycotina</taxon>
        <taxon>Orbiliomycetes</taxon>
        <taxon>Orbiliales</taxon>
        <taxon>Orbiliaceae</taxon>
        <taxon>Dactylellina</taxon>
    </lineage>
</organism>
<evidence type="ECO:0000313" key="2">
    <source>
        <dbReference type="EMBL" id="EPS39824.1"/>
    </source>
</evidence>
<proteinExistence type="predicted"/>
<reference evidence="3" key="2">
    <citation type="submission" date="2013-04" db="EMBL/GenBank/DDBJ databases">
        <title>Genomic mechanisms accounting for the adaptation to parasitism in nematode-trapping fungi.</title>
        <authorList>
            <person name="Ahren D.G."/>
        </authorList>
    </citation>
    <scope>NUCLEOTIDE SEQUENCE [LARGE SCALE GENOMIC DNA]</scope>
    <source>
        <strain evidence="3">CBS 200.50</strain>
    </source>
</reference>